<dbReference type="EMBL" id="BK015419">
    <property type="protein sequence ID" value="DAE05875.1"/>
    <property type="molecule type" value="Genomic_DNA"/>
</dbReference>
<reference evidence="1" key="1">
    <citation type="journal article" date="2021" name="Proc. Natl. Acad. Sci. U.S.A.">
        <title>A Catalog of Tens of Thousands of Viruses from Human Metagenomes Reveals Hidden Associations with Chronic Diseases.</title>
        <authorList>
            <person name="Tisza M.J."/>
            <person name="Buck C.B."/>
        </authorList>
    </citation>
    <scope>NUCLEOTIDE SEQUENCE</scope>
    <source>
        <strain evidence="1">CtWeH21</strain>
    </source>
</reference>
<name>A0A8S5PHD0_9CAUD</name>
<evidence type="ECO:0000313" key="1">
    <source>
        <dbReference type="EMBL" id="DAE05875.1"/>
    </source>
</evidence>
<protein>
    <submittedName>
        <fullName evidence="1">Uncharacterized protein</fullName>
    </submittedName>
</protein>
<organism evidence="1">
    <name type="scientific">Podoviridae sp. ctWeH21</name>
    <dbReference type="NCBI Taxonomy" id="2825255"/>
    <lineage>
        <taxon>Viruses</taxon>
        <taxon>Duplodnaviria</taxon>
        <taxon>Heunggongvirae</taxon>
        <taxon>Uroviricota</taxon>
        <taxon>Caudoviricetes</taxon>
    </lineage>
</organism>
<sequence length="68" mass="7817">MMLLICCIKKRPIAFDRSFSSLYNIIVSNVADYDLKIYEVTNRYPMISNMAFCHLRGLKVTDLVPLGT</sequence>
<accession>A0A8S5PHD0</accession>
<proteinExistence type="predicted"/>